<dbReference type="OrthoDB" id="268521at2759"/>
<keyword evidence="2 4" id="KW-0689">Ribosomal protein</keyword>
<keyword evidence="3 4" id="KW-0687">Ribonucleoprotein</keyword>
<dbReference type="STRING" id="930990.A0A067MEK3"/>
<organism evidence="5 6">
    <name type="scientific">Botryobasidium botryosum (strain FD-172 SS1)</name>
    <dbReference type="NCBI Taxonomy" id="930990"/>
    <lineage>
        <taxon>Eukaryota</taxon>
        <taxon>Fungi</taxon>
        <taxon>Dikarya</taxon>
        <taxon>Basidiomycota</taxon>
        <taxon>Agaricomycotina</taxon>
        <taxon>Agaricomycetes</taxon>
        <taxon>Cantharellales</taxon>
        <taxon>Botryobasidiaceae</taxon>
        <taxon>Botryobasidium</taxon>
    </lineage>
</organism>
<dbReference type="GO" id="GO:0032543">
    <property type="term" value="P:mitochondrial translation"/>
    <property type="evidence" value="ECO:0007669"/>
    <property type="project" value="TreeGrafter"/>
</dbReference>
<evidence type="ECO:0000256" key="1">
    <source>
        <dbReference type="ARBA" id="ARBA00008931"/>
    </source>
</evidence>
<evidence type="ECO:0000313" key="5">
    <source>
        <dbReference type="EMBL" id="KDQ10297.1"/>
    </source>
</evidence>
<dbReference type="GO" id="GO:0003735">
    <property type="term" value="F:structural constituent of ribosome"/>
    <property type="evidence" value="ECO:0007669"/>
    <property type="project" value="InterPro"/>
</dbReference>
<protein>
    <submittedName>
        <fullName evidence="5">Uncharacterized protein</fullName>
    </submittedName>
</protein>
<keyword evidence="6" id="KW-1185">Reference proteome</keyword>
<dbReference type="PROSITE" id="PS00701">
    <property type="entry name" value="RIBOSOMAL_L16_2"/>
    <property type="match status" value="1"/>
</dbReference>
<proteinExistence type="inferred from homology"/>
<evidence type="ECO:0000256" key="2">
    <source>
        <dbReference type="ARBA" id="ARBA00022980"/>
    </source>
</evidence>
<dbReference type="EMBL" id="KL198069">
    <property type="protein sequence ID" value="KDQ10297.1"/>
    <property type="molecule type" value="Genomic_DNA"/>
</dbReference>
<dbReference type="InterPro" id="IPR020798">
    <property type="entry name" value="Ribosomal_uL16_CS"/>
</dbReference>
<dbReference type="GO" id="GO:0005762">
    <property type="term" value="C:mitochondrial large ribosomal subunit"/>
    <property type="evidence" value="ECO:0007669"/>
    <property type="project" value="TreeGrafter"/>
</dbReference>
<dbReference type="CDD" id="cd01433">
    <property type="entry name" value="Ribosomal_L16_L10e"/>
    <property type="match status" value="1"/>
</dbReference>
<dbReference type="InParanoid" id="A0A067MEK3"/>
<reference evidence="6" key="1">
    <citation type="journal article" date="2014" name="Proc. Natl. Acad. Sci. U.S.A.">
        <title>Extensive sampling of basidiomycete genomes demonstrates inadequacy of the white-rot/brown-rot paradigm for wood decay fungi.</title>
        <authorList>
            <person name="Riley R."/>
            <person name="Salamov A.A."/>
            <person name="Brown D.W."/>
            <person name="Nagy L.G."/>
            <person name="Floudas D."/>
            <person name="Held B.W."/>
            <person name="Levasseur A."/>
            <person name="Lombard V."/>
            <person name="Morin E."/>
            <person name="Otillar R."/>
            <person name="Lindquist E.A."/>
            <person name="Sun H."/>
            <person name="LaButti K.M."/>
            <person name="Schmutz J."/>
            <person name="Jabbour D."/>
            <person name="Luo H."/>
            <person name="Baker S.E."/>
            <person name="Pisabarro A.G."/>
            <person name="Walton J.D."/>
            <person name="Blanchette R.A."/>
            <person name="Henrissat B."/>
            <person name="Martin F."/>
            <person name="Cullen D."/>
            <person name="Hibbett D.S."/>
            <person name="Grigoriev I.V."/>
        </authorList>
    </citation>
    <scope>NUCLEOTIDE SEQUENCE [LARGE SCALE GENOMIC DNA]</scope>
    <source>
        <strain evidence="6">FD-172 SS1</strain>
    </source>
</reference>
<dbReference type="InterPro" id="IPR047873">
    <property type="entry name" value="Ribosomal_uL16"/>
</dbReference>
<dbReference type="InterPro" id="IPR000114">
    <property type="entry name" value="Ribosomal_uL16_bact-type"/>
</dbReference>
<dbReference type="PANTHER" id="PTHR12220">
    <property type="entry name" value="50S/60S RIBOSOMAL PROTEIN L16"/>
    <property type="match status" value="1"/>
</dbReference>
<dbReference type="PRINTS" id="PR00060">
    <property type="entry name" value="RIBOSOMALL16"/>
</dbReference>
<dbReference type="AlphaFoldDB" id="A0A067MEK3"/>
<accession>A0A067MEK3</accession>
<dbReference type="Proteomes" id="UP000027195">
    <property type="component" value="Unassembled WGS sequence"/>
</dbReference>
<dbReference type="Pfam" id="PF00252">
    <property type="entry name" value="Ribosomal_L16"/>
    <property type="match status" value="1"/>
</dbReference>
<dbReference type="FunCoup" id="A0A067MEK3">
    <property type="interactions" value="43"/>
</dbReference>
<sequence length="220" mass="23870">MPLLQSIRQALPSFSSPFFSSLSPSFSLRLPSHPALTRPRTQLAPRRVKYRKAHKGRVPIATGGSVKGTTLAYGDFGLRISGDGVRLTAKQLQSAEVALKRKLKVIKGAVVWMRVFPDIPVCVKGNETRMGKGKGSFEYWACRARTGRVVFELGGGGLREELAREALKLAAAKLPCQTDFITRAAGPRLGNLDLKPTLAVPEMPVELLKELESSPAAPLP</sequence>
<dbReference type="SUPFAM" id="SSF54686">
    <property type="entry name" value="Ribosomal protein L16p/L10e"/>
    <property type="match status" value="1"/>
</dbReference>
<comment type="similarity">
    <text evidence="1 4">Belongs to the universal ribosomal protein uL16 family.</text>
</comment>
<name>A0A067MEK3_BOTB1</name>
<dbReference type="NCBIfam" id="TIGR01164">
    <property type="entry name" value="rplP_bact"/>
    <property type="match status" value="1"/>
</dbReference>
<dbReference type="HOGENOM" id="CLU_078858_0_1_1"/>
<dbReference type="InterPro" id="IPR016180">
    <property type="entry name" value="Ribosomal_uL16_dom"/>
</dbReference>
<evidence type="ECO:0000313" key="6">
    <source>
        <dbReference type="Proteomes" id="UP000027195"/>
    </source>
</evidence>
<evidence type="ECO:0000256" key="3">
    <source>
        <dbReference type="ARBA" id="ARBA00023274"/>
    </source>
</evidence>
<dbReference type="InterPro" id="IPR036920">
    <property type="entry name" value="Ribosomal_uL16_sf"/>
</dbReference>
<dbReference type="GO" id="GO:0019843">
    <property type="term" value="F:rRNA binding"/>
    <property type="evidence" value="ECO:0007669"/>
    <property type="project" value="InterPro"/>
</dbReference>
<dbReference type="Gene3D" id="3.90.1170.10">
    <property type="entry name" value="Ribosomal protein L10e/L16"/>
    <property type="match status" value="1"/>
</dbReference>
<dbReference type="PANTHER" id="PTHR12220:SF13">
    <property type="entry name" value="LARGE RIBOSOMAL SUBUNIT PROTEIN UL16M"/>
    <property type="match status" value="1"/>
</dbReference>
<gene>
    <name evidence="5" type="ORF">BOTBODRAFT_116005</name>
</gene>
<evidence type="ECO:0000256" key="4">
    <source>
        <dbReference type="RuleBase" id="RU004413"/>
    </source>
</evidence>